<comment type="caution">
    <text evidence="1">The sequence shown here is derived from an EMBL/GenBank/DDBJ whole genome shotgun (WGS) entry which is preliminary data.</text>
</comment>
<reference evidence="1" key="1">
    <citation type="journal article" date="2020" name="mSystems">
        <title>Genome- and Community-Level Interaction Insights into Carbon Utilization and Element Cycling Functions of Hydrothermarchaeota in Hydrothermal Sediment.</title>
        <authorList>
            <person name="Zhou Z."/>
            <person name="Liu Y."/>
            <person name="Xu W."/>
            <person name="Pan J."/>
            <person name="Luo Z.H."/>
            <person name="Li M."/>
        </authorList>
    </citation>
    <scope>NUCLEOTIDE SEQUENCE [LARGE SCALE GENOMIC DNA]</scope>
    <source>
        <strain evidence="1">SpSt-669</strain>
    </source>
</reference>
<dbReference type="AlphaFoldDB" id="A0A7J3G7L8"/>
<sequence length="204" mass="23247">MARLGRFMVGPFTSWIYRDRYVDFIVHNKKIREKLASHGIQPALGLPLPELERVYIDREGSLWLLINSREYDLVKHFRGKPSIFRRLPCLWAMKCRECGAVLETSLQKDYSCLGCGETGRPVVFWRDPYSHESLVGPCSVAGKKLECGGRTYYVGEVVSLSRDMLGNLYAKVLSFLPGESVDARMVEVMELPELGWSRPEVVAE</sequence>
<name>A0A7J3G7L8_CALS0</name>
<evidence type="ECO:0000313" key="1">
    <source>
        <dbReference type="EMBL" id="HGL41460.1"/>
    </source>
</evidence>
<gene>
    <name evidence="1" type="ORF">ENU43_07365</name>
</gene>
<accession>A0A7J3G7L8</accession>
<dbReference type="EMBL" id="DTCM01000087">
    <property type="protein sequence ID" value="HGL41460.1"/>
    <property type="molecule type" value="Genomic_DNA"/>
</dbReference>
<protein>
    <submittedName>
        <fullName evidence="1">Uncharacterized protein</fullName>
    </submittedName>
</protein>
<organism evidence="1">
    <name type="scientific">Caldiarchaeum subterraneum</name>
    <dbReference type="NCBI Taxonomy" id="311458"/>
    <lineage>
        <taxon>Archaea</taxon>
        <taxon>Nitrososphaerota</taxon>
        <taxon>Candidatus Caldarchaeales</taxon>
        <taxon>Candidatus Caldarchaeaceae</taxon>
        <taxon>Candidatus Caldarchaeum</taxon>
    </lineage>
</organism>
<proteinExistence type="predicted"/>